<proteinExistence type="predicted"/>
<reference evidence="2" key="1">
    <citation type="journal article" date="2022" name="Front. Genet.">
        <title>Chromosome-Scale Assembly of the Dendrobium nobile Genome Provides Insights Into the Molecular Mechanism of the Biosynthesis of the Medicinal Active Ingredient of Dendrobium.</title>
        <authorList>
            <person name="Xu Q."/>
            <person name="Niu S.-C."/>
            <person name="Li K.-L."/>
            <person name="Zheng P.-J."/>
            <person name="Zhang X.-J."/>
            <person name="Jia Y."/>
            <person name="Liu Y."/>
            <person name="Niu Y.-X."/>
            <person name="Yu L.-H."/>
            <person name="Chen D.-F."/>
            <person name="Zhang G.-Q."/>
        </authorList>
    </citation>
    <scope>NUCLEOTIDE SEQUENCE</scope>
    <source>
        <tissue evidence="2">Leaf</tissue>
    </source>
</reference>
<dbReference type="EMBL" id="JAGYWB010000016">
    <property type="protein sequence ID" value="KAI0496752.1"/>
    <property type="molecule type" value="Genomic_DNA"/>
</dbReference>
<feature type="region of interest" description="Disordered" evidence="1">
    <location>
        <begin position="1"/>
        <end position="37"/>
    </location>
</feature>
<dbReference type="Proteomes" id="UP000829196">
    <property type="component" value="Unassembled WGS sequence"/>
</dbReference>
<dbReference type="AlphaFoldDB" id="A0A8T3ALR0"/>
<evidence type="ECO:0000313" key="2">
    <source>
        <dbReference type="EMBL" id="KAI0496752.1"/>
    </source>
</evidence>
<sequence length="109" mass="12639">MQISEVAEQREREEKTENEEWKGRRMERWRRTRDRAAGDRREVRYWRVIGGAIVSDSASSQLQWLSLRNVLVAEAVKCASDGATVGSNLPQVVATSSGRLLWHWERPRC</sequence>
<accession>A0A8T3ALR0</accession>
<organism evidence="2 3">
    <name type="scientific">Dendrobium nobile</name>
    <name type="common">Orchid</name>
    <dbReference type="NCBI Taxonomy" id="94219"/>
    <lineage>
        <taxon>Eukaryota</taxon>
        <taxon>Viridiplantae</taxon>
        <taxon>Streptophyta</taxon>
        <taxon>Embryophyta</taxon>
        <taxon>Tracheophyta</taxon>
        <taxon>Spermatophyta</taxon>
        <taxon>Magnoliopsida</taxon>
        <taxon>Liliopsida</taxon>
        <taxon>Asparagales</taxon>
        <taxon>Orchidaceae</taxon>
        <taxon>Epidendroideae</taxon>
        <taxon>Malaxideae</taxon>
        <taxon>Dendrobiinae</taxon>
        <taxon>Dendrobium</taxon>
    </lineage>
</organism>
<keyword evidence="3" id="KW-1185">Reference proteome</keyword>
<evidence type="ECO:0000256" key="1">
    <source>
        <dbReference type="SAM" id="MobiDB-lite"/>
    </source>
</evidence>
<protein>
    <submittedName>
        <fullName evidence="2">Uncharacterized protein</fullName>
    </submittedName>
</protein>
<feature type="compositionally biased region" description="Basic and acidic residues" evidence="1">
    <location>
        <begin position="7"/>
        <end position="26"/>
    </location>
</feature>
<evidence type="ECO:0000313" key="3">
    <source>
        <dbReference type="Proteomes" id="UP000829196"/>
    </source>
</evidence>
<comment type="caution">
    <text evidence="2">The sequence shown here is derived from an EMBL/GenBank/DDBJ whole genome shotgun (WGS) entry which is preliminary data.</text>
</comment>
<name>A0A8T3ALR0_DENNO</name>
<gene>
    <name evidence="2" type="ORF">KFK09_023076</name>
</gene>